<proteinExistence type="inferred from homology"/>
<dbReference type="InterPro" id="IPR050775">
    <property type="entry name" value="FAD-binding_Monooxygenases"/>
</dbReference>
<keyword evidence="10" id="KW-1185">Reference proteome</keyword>
<dbReference type="Pfam" id="PF13738">
    <property type="entry name" value="Pyr_redox_3"/>
    <property type="match status" value="1"/>
</dbReference>
<evidence type="ECO:0000256" key="7">
    <source>
        <dbReference type="ARBA" id="ARBA00023033"/>
    </source>
</evidence>
<dbReference type="GO" id="GO:0004601">
    <property type="term" value="F:peroxidase activity"/>
    <property type="evidence" value="ECO:0007669"/>
    <property type="project" value="InterPro"/>
</dbReference>
<dbReference type="Gene3D" id="3.50.50.60">
    <property type="entry name" value="FAD/NAD(P)-binding domain"/>
    <property type="match status" value="2"/>
</dbReference>
<protein>
    <submittedName>
        <fullName evidence="9">Monooxygenase</fullName>
    </submittedName>
</protein>
<dbReference type="InterPro" id="IPR002016">
    <property type="entry name" value="Haem_peroxidase"/>
</dbReference>
<dbReference type="AlphaFoldDB" id="A0A328ARA5"/>
<comment type="caution">
    <text evidence="9">The sequence shown here is derived from an EMBL/GenBank/DDBJ whole genome shotgun (WGS) entry which is preliminary data.</text>
</comment>
<comment type="similarity">
    <text evidence="2">Belongs to the FAD-binding monooxygenase family.</text>
</comment>
<keyword evidence="6" id="KW-0560">Oxidoreductase</keyword>
<dbReference type="EMBL" id="QFYQ01000001">
    <property type="protein sequence ID" value="RAK55468.1"/>
    <property type="molecule type" value="Genomic_DNA"/>
</dbReference>
<keyword evidence="4" id="KW-0274">FAD</keyword>
<dbReference type="SUPFAM" id="SSF51905">
    <property type="entry name" value="FAD/NAD(P)-binding domain"/>
    <property type="match status" value="1"/>
</dbReference>
<accession>A0A328ARA5</accession>
<dbReference type="FunFam" id="3.50.50.60:FF:000314">
    <property type="entry name" value="Baeyer-Villiger monooxygenase"/>
    <property type="match status" value="1"/>
</dbReference>
<keyword evidence="3" id="KW-0285">Flavoprotein</keyword>
<evidence type="ECO:0000313" key="9">
    <source>
        <dbReference type="EMBL" id="RAK55468.1"/>
    </source>
</evidence>
<comment type="cofactor">
    <cofactor evidence="1">
        <name>FAD</name>
        <dbReference type="ChEBI" id="CHEBI:57692"/>
    </cofactor>
</comment>
<evidence type="ECO:0000313" key="10">
    <source>
        <dbReference type="Proteomes" id="UP000249254"/>
    </source>
</evidence>
<dbReference type="GO" id="GO:0006979">
    <property type="term" value="P:response to oxidative stress"/>
    <property type="evidence" value="ECO:0007669"/>
    <property type="project" value="InterPro"/>
</dbReference>
<feature type="domain" description="Plant heme peroxidase family profile" evidence="8">
    <location>
        <begin position="334"/>
        <end position="523"/>
    </location>
</feature>
<dbReference type="PANTHER" id="PTHR43098">
    <property type="entry name" value="L-ORNITHINE N(5)-MONOOXYGENASE-RELATED"/>
    <property type="match status" value="1"/>
</dbReference>
<evidence type="ECO:0000256" key="5">
    <source>
        <dbReference type="ARBA" id="ARBA00022857"/>
    </source>
</evidence>
<evidence type="ECO:0000256" key="3">
    <source>
        <dbReference type="ARBA" id="ARBA00022630"/>
    </source>
</evidence>
<name>A0A328ARA5_9CAUL</name>
<dbReference type="OrthoDB" id="312624at2"/>
<dbReference type="PROSITE" id="PS50873">
    <property type="entry name" value="PEROXIDASE_4"/>
    <property type="match status" value="1"/>
</dbReference>
<dbReference type="PANTHER" id="PTHR43098:SF4">
    <property type="entry name" value="BLR3857 PROTEIN"/>
    <property type="match status" value="1"/>
</dbReference>
<dbReference type="GO" id="GO:0020037">
    <property type="term" value="F:heme binding"/>
    <property type="evidence" value="ECO:0007669"/>
    <property type="project" value="InterPro"/>
</dbReference>
<dbReference type="FunFam" id="3.50.50.60:FF:000341">
    <property type="entry name" value="Baeyer-Villiger monooxygenase"/>
    <property type="match status" value="1"/>
</dbReference>
<dbReference type="GO" id="GO:0016709">
    <property type="term" value="F:oxidoreductase activity, acting on paired donors, with incorporation or reduction of molecular oxygen, NAD(P)H as one donor, and incorporation of one atom of oxygen"/>
    <property type="evidence" value="ECO:0007669"/>
    <property type="project" value="UniProtKB-ARBA"/>
</dbReference>
<dbReference type="Proteomes" id="UP000249254">
    <property type="component" value="Unassembled WGS sequence"/>
</dbReference>
<organism evidence="9 10">
    <name type="scientific">Phenylobacterium soli</name>
    <dbReference type="NCBI Taxonomy" id="2170551"/>
    <lineage>
        <taxon>Bacteria</taxon>
        <taxon>Pseudomonadati</taxon>
        <taxon>Pseudomonadota</taxon>
        <taxon>Alphaproteobacteria</taxon>
        <taxon>Caulobacterales</taxon>
        <taxon>Caulobacteraceae</taxon>
        <taxon>Phenylobacterium</taxon>
    </lineage>
</organism>
<dbReference type="RefSeq" id="WP_111529216.1">
    <property type="nucleotide sequence ID" value="NZ_JBHRSG010000003.1"/>
</dbReference>
<evidence type="ECO:0000259" key="8">
    <source>
        <dbReference type="PROSITE" id="PS50873"/>
    </source>
</evidence>
<dbReference type="InterPro" id="IPR036188">
    <property type="entry name" value="FAD/NAD-bd_sf"/>
</dbReference>
<sequence length="613" mass="67959">MADDAAITTGGADDLGFDPDALKAKYIAERDKRLRGDANAQYVEIAGRFAHYLEDPYVQPGFTRAPLTDEVDVAVIGGGFGGLLVGARLREAGISDIRIIEKGGDFGGTWYWNRYPGAACDIESYIYLPLLEEVGYMPVEKYARAPEILRHSRAIAEKFDLYRNACFQTEVKALRWDEAVGRWIIETNRGDRMHAKFVVMANGPLHRPKLPGIPGIESYKGHSFHTSRWDYDYTGGDSNGGLTKLKDKVVGIIGTGATAVQCIPHLGEGAKQLFVFQRTPSSIDVRNNRPTDPNWAASLEPGWQQERMDNFNILVSGGFADKDLVNDGWTDIIGNILLLARKKAEAGEKVDDPASLMQLADFKKMEQVRARVDSIVQDPTVAEALKPYYNQFCKRPCFHDDYLPTFNRDNVRLVDTAGQGVERITEKGVVVGGKEYELDCLVYATGFEVGTDYTRRSGYEVYGKGGLTLTEKWRDGAATLHGLHSHGFPNCFIISNTQSGFSANFPHMINEQAKHLGYILGRCQSEGVAAVEASKDAEDAWIETIEKLSVMREQFLADCTPGYYNNEGNVQAMVRRNSSYGAGPVAFVKVLEDWRAEGEMKGLELTRAWPANA</sequence>
<evidence type="ECO:0000256" key="1">
    <source>
        <dbReference type="ARBA" id="ARBA00001974"/>
    </source>
</evidence>
<gene>
    <name evidence="9" type="ORF">DJ017_13560</name>
</gene>
<reference evidence="10" key="1">
    <citation type="submission" date="2018-05" db="EMBL/GenBank/DDBJ databases">
        <authorList>
            <person name="Li X."/>
        </authorList>
    </citation>
    <scope>NUCLEOTIDE SEQUENCE [LARGE SCALE GENOMIC DNA]</scope>
    <source>
        <strain evidence="10">LX32</strain>
    </source>
</reference>
<evidence type="ECO:0000256" key="4">
    <source>
        <dbReference type="ARBA" id="ARBA00022827"/>
    </source>
</evidence>
<keyword evidence="5" id="KW-0521">NADP</keyword>
<keyword evidence="7 9" id="KW-0503">Monooxygenase</keyword>
<evidence type="ECO:0000256" key="2">
    <source>
        <dbReference type="ARBA" id="ARBA00010139"/>
    </source>
</evidence>
<evidence type="ECO:0000256" key="6">
    <source>
        <dbReference type="ARBA" id="ARBA00023002"/>
    </source>
</evidence>